<keyword evidence="1" id="KW-0732">Signal</keyword>
<dbReference type="Pfam" id="PF13663">
    <property type="entry name" value="DUF4148"/>
    <property type="match status" value="1"/>
</dbReference>
<dbReference type="InterPro" id="IPR025421">
    <property type="entry name" value="DUF4148"/>
</dbReference>
<sequence>MKTLIYLTLAASAIAAPALSFAQSSLTRAEVNADLARVEQAGYDPSSGEHVNYPADIQAAEAKIWAQNMSTSGVGGSVSGSSASGSRISKARHPGNECVGPIGFCEPYFGG</sequence>
<gene>
    <name evidence="2" type="ORF">LMG29542_00736</name>
</gene>
<dbReference type="EMBL" id="CADIKH010000003">
    <property type="protein sequence ID" value="CAB3748676.1"/>
    <property type="molecule type" value="Genomic_DNA"/>
</dbReference>
<organism evidence="2 3">
    <name type="scientific">Paraburkholderia humisilvae</name>
    <dbReference type="NCBI Taxonomy" id="627669"/>
    <lineage>
        <taxon>Bacteria</taxon>
        <taxon>Pseudomonadati</taxon>
        <taxon>Pseudomonadota</taxon>
        <taxon>Betaproteobacteria</taxon>
        <taxon>Burkholderiales</taxon>
        <taxon>Burkholderiaceae</taxon>
        <taxon>Paraburkholderia</taxon>
    </lineage>
</organism>
<reference evidence="2 3" key="1">
    <citation type="submission" date="2020-04" db="EMBL/GenBank/DDBJ databases">
        <authorList>
            <person name="De Canck E."/>
        </authorList>
    </citation>
    <scope>NUCLEOTIDE SEQUENCE [LARGE SCALE GENOMIC DNA]</scope>
    <source>
        <strain evidence="2 3">LMG 29542</strain>
    </source>
</reference>
<protein>
    <recommendedName>
        <fullName evidence="4">DUF4148 domain-containing protein</fullName>
    </recommendedName>
</protein>
<proteinExistence type="predicted"/>
<feature type="signal peptide" evidence="1">
    <location>
        <begin position="1"/>
        <end position="22"/>
    </location>
</feature>
<accession>A0A6J5D7L0</accession>
<evidence type="ECO:0008006" key="4">
    <source>
        <dbReference type="Google" id="ProtNLM"/>
    </source>
</evidence>
<name>A0A6J5D7L0_9BURK</name>
<dbReference type="Proteomes" id="UP000494363">
    <property type="component" value="Unassembled WGS sequence"/>
</dbReference>
<keyword evidence="3" id="KW-1185">Reference proteome</keyword>
<dbReference type="AlphaFoldDB" id="A0A6J5D7L0"/>
<feature type="chain" id="PRO_5026756403" description="DUF4148 domain-containing protein" evidence="1">
    <location>
        <begin position="23"/>
        <end position="111"/>
    </location>
</feature>
<evidence type="ECO:0000256" key="1">
    <source>
        <dbReference type="SAM" id="SignalP"/>
    </source>
</evidence>
<evidence type="ECO:0000313" key="3">
    <source>
        <dbReference type="Proteomes" id="UP000494363"/>
    </source>
</evidence>
<evidence type="ECO:0000313" key="2">
    <source>
        <dbReference type="EMBL" id="CAB3748676.1"/>
    </source>
</evidence>
<dbReference type="RefSeq" id="WP_377693069.1">
    <property type="nucleotide sequence ID" value="NZ_CADIKH010000003.1"/>
</dbReference>